<feature type="transmembrane region" description="Helical" evidence="5">
    <location>
        <begin position="108"/>
        <end position="125"/>
    </location>
</feature>
<keyword evidence="3 5" id="KW-1133">Transmembrane helix</keyword>
<dbReference type="InterPro" id="IPR011701">
    <property type="entry name" value="MFS"/>
</dbReference>
<evidence type="ECO:0000256" key="2">
    <source>
        <dbReference type="ARBA" id="ARBA00022692"/>
    </source>
</evidence>
<evidence type="ECO:0000256" key="1">
    <source>
        <dbReference type="ARBA" id="ARBA00004141"/>
    </source>
</evidence>
<dbReference type="SUPFAM" id="SSF103473">
    <property type="entry name" value="MFS general substrate transporter"/>
    <property type="match status" value="1"/>
</dbReference>
<feature type="transmembrane region" description="Helical" evidence="5">
    <location>
        <begin position="75"/>
        <end position="102"/>
    </location>
</feature>
<dbReference type="Gene3D" id="1.20.1720.10">
    <property type="entry name" value="Multidrug resistance protein D"/>
    <property type="match status" value="1"/>
</dbReference>
<evidence type="ECO:0000259" key="6">
    <source>
        <dbReference type="PROSITE" id="PS50850"/>
    </source>
</evidence>
<dbReference type="InterPro" id="IPR005829">
    <property type="entry name" value="Sugar_transporter_CS"/>
</dbReference>
<dbReference type="PROSITE" id="PS00216">
    <property type="entry name" value="SUGAR_TRANSPORT_1"/>
    <property type="match status" value="1"/>
</dbReference>
<dbReference type="GO" id="GO:0022857">
    <property type="term" value="F:transmembrane transporter activity"/>
    <property type="evidence" value="ECO:0007669"/>
    <property type="project" value="InterPro"/>
</dbReference>
<dbReference type="PANTHER" id="PTHR42718:SF49">
    <property type="entry name" value="EXPORT PROTEIN"/>
    <property type="match status" value="1"/>
</dbReference>
<dbReference type="Proteomes" id="UP000216478">
    <property type="component" value="Unassembled WGS sequence"/>
</dbReference>
<dbReference type="PROSITE" id="PS50850">
    <property type="entry name" value="MFS"/>
    <property type="match status" value="1"/>
</dbReference>
<reference evidence="7 8" key="1">
    <citation type="submission" date="2017-07" db="EMBL/GenBank/DDBJ databases">
        <title>Phylogenetic study on the rhizospheric bacterium Ochrobactrum sp. A44.</title>
        <authorList>
            <person name="Krzyzanowska D.M."/>
            <person name="Ossowicki A."/>
            <person name="Rajewska M."/>
            <person name="Maciag T."/>
            <person name="Kaczynski Z."/>
            <person name="Czerwicka M."/>
            <person name="Jafra S."/>
        </authorList>
    </citation>
    <scope>NUCLEOTIDE SEQUENCE [LARGE SCALE GENOMIC DNA]</scope>
    <source>
        <strain evidence="7 8">OgA9a</strain>
    </source>
</reference>
<gene>
    <name evidence="7" type="ORF">CEV33_3395</name>
</gene>
<feature type="domain" description="Major facilitator superfamily (MFS) profile" evidence="6">
    <location>
        <begin position="1"/>
        <end position="184"/>
    </location>
</feature>
<proteinExistence type="predicted"/>
<evidence type="ECO:0000313" key="7">
    <source>
        <dbReference type="EMBL" id="OYR07848.1"/>
    </source>
</evidence>
<dbReference type="Pfam" id="PF07690">
    <property type="entry name" value="MFS_1"/>
    <property type="match status" value="1"/>
</dbReference>
<dbReference type="InterPro" id="IPR036259">
    <property type="entry name" value="MFS_trans_sf"/>
</dbReference>
<evidence type="ECO:0000256" key="3">
    <source>
        <dbReference type="ARBA" id="ARBA00022989"/>
    </source>
</evidence>
<evidence type="ECO:0000256" key="5">
    <source>
        <dbReference type="SAM" id="Phobius"/>
    </source>
</evidence>
<evidence type="ECO:0000313" key="8">
    <source>
        <dbReference type="Proteomes" id="UP000216478"/>
    </source>
</evidence>
<dbReference type="InterPro" id="IPR020846">
    <property type="entry name" value="MFS_dom"/>
</dbReference>
<dbReference type="AlphaFoldDB" id="A0A256EZ05"/>
<keyword evidence="8" id="KW-1185">Reference proteome</keyword>
<feature type="transmembrane region" description="Helical" evidence="5">
    <location>
        <begin position="15"/>
        <end position="34"/>
    </location>
</feature>
<keyword evidence="2 5" id="KW-0812">Transmembrane</keyword>
<sequence>MASGALADRFGRKRVFMAGVVVFGISSLACGLATNAPVLIVARVVQGVGGAALLACQMAVLSYQFRDSPDRGMAFSAWGIAFGARLGFGPLIGGVTVTFIGWEWVFPAHVPLAAVTLLLAHFAIAESSDPHAVRIDGAGIAKPVAERALTDGFGCVMLYALICAWSLSILSFVVLRREHFVQVG</sequence>
<comment type="caution">
    <text evidence="7">The sequence shown here is derived from an EMBL/GenBank/DDBJ whole genome shotgun (WGS) entry which is preliminary data.</text>
</comment>
<evidence type="ECO:0000256" key="4">
    <source>
        <dbReference type="ARBA" id="ARBA00023136"/>
    </source>
</evidence>
<feature type="transmembrane region" description="Helical" evidence="5">
    <location>
        <begin position="156"/>
        <end position="175"/>
    </location>
</feature>
<dbReference type="OrthoDB" id="9807274at2"/>
<keyword evidence="4 5" id="KW-0472">Membrane</keyword>
<accession>A0A256EZ05</accession>
<dbReference type="GO" id="GO:0016020">
    <property type="term" value="C:membrane"/>
    <property type="evidence" value="ECO:0007669"/>
    <property type="project" value="UniProtKB-SubCell"/>
</dbReference>
<comment type="subcellular location">
    <subcellularLocation>
        <location evidence="1">Membrane</location>
        <topology evidence="1">Multi-pass membrane protein</topology>
    </subcellularLocation>
</comment>
<feature type="transmembrane region" description="Helical" evidence="5">
    <location>
        <begin position="40"/>
        <end position="63"/>
    </location>
</feature>
<dbReference type="EMBL" id="NNRL01000168">
    <property type="protein sequence ID" value="OYR07848.1"/>
    <property type="molecule type" value="Genomic_DNA"/>
</dbReference>
<dbReference type="PANTHER" id="PTHR42718">
    <property type="entry name" value="MAJOR FACILITATOR SUPERFAMILY MULTIDRUG TRANSPORTER MFSC"/>
    <property type="match status" value="1"/>
</dbReference>
<organism evidence="7 8">
    <name type="scientific">Brucella grignonensis</name>
    <dbReference type="NCBI Taxonomy" id="94627"/>
    <lineage>
        <taxon>Bacteria</taxon>
        <taxon>Pseudomonadati</taxon>
        <taxon>Pseudomonadota</taxon>
        <taxon>Alphaproteobacteria</taxon>
        <taxon>Hyphomicrobiales</taxon>
        <taxon>Brucellaceae</taxon>
        <taxon>Brucella/Ochrobactrum group</taxon>
        <taxon>Brucella</taxon>
    </lineage>
</organism>
<name>A0A256EZ05_9HYPH</name>
<protein>
    <recommendedName>
        <fullName evidence="6">Major facilitator superfamily (MFS) profile domain-containing protein</fullName>
    </recommendedName>
</protein>